<dbReference type="Gene3D" id="1.10.10.10">
    <property type="entry name" value="Winged helix-like DNA-binding domain superfamily/Winged helix DNA-binding domain"/>
    <property type="match status" value="1"/>
</dbReference>
<reference evidence="8 9" key="1">
    <citation type="journal article" date="2018" name="MBio">
        <title>Comparative Genomics Reveals the Core Gene Toolbox for the Fungus-Insect Symbiosis.</title>
        <authorList>
            <person name="Wang Y."/>
            <person name="Stata M."/>
            <person name="Wang W."/>
            <person name="Stajich J.E."/>
            <person name="White M.M."/>
            <person name="Moncalvo J.M."/>
        </authorList>
    </citation>
    <scope>NUCLEOTIDE SEQUENCE [LARGE SCALE GENOMIC DNA]</scope>
    <source>
        <strain evidence="8 9">SC-DP-2</strain>
    </source>
</reference>
<organism evidence="8 9">
    <name type="scientific">Smittium megazygosporum</name>
    <dbReference type="NCBI Taxonomy" id="133381"/>
    <lineage>
        <taxon>Eukaryota</taxon>
        <taxon>Fungi</taxon>
        <taxon>Fungi incertae sedis</taxon>
        <taxon>Zoopagomycota</taxon>
        <taxon>Kickxellomycotina</taxon>
        <taxon>Harpellomycetes</taxon>
        <taxon>Harpellales</taxon>
        <taxon>Legeriomycetaceae</taxon>
        <taxon>Smittium</taxon>
    </lineage>
</organism>
<sequence>MEKYDLTPKLMLHLDRQLCYPLLEFLSVKNVYNKQDLLKAKFELLQPTEMVDYVGSLYVDLHGGCELPEEYPLRRAETMKKLEEFEKKTEKIRSIIEIPEVASSLRQDREQNMKFLKENYDCKPEMVRDLYDFGIFLYSCGNYGGAADMLFHFLVLSTDFNLVIKAMWGKLACEILMGNWETAYNDIGRLRENIEKTSYSNQTQQLTRRVWLLHWSLFVFFNHPNGRDGILDMMLTSQYSNTIQNACPWLVRYLVAAAIVNRRRRNSIKDVVKIAKNIDYMYRDPLTEFVCKGVLSNDFFLTGLGDDFVDCARLYFAEVYCRVYSKIDFSHLVSMLGMDQEHGEKWIVKLIRDTRLDAKVDLKDNLVVINPNSSPVPQLVIERSKFLSFRSQVLNGAIDKREAAANNPTKSEPNSSSKKGNTESSSNTNNSFKSRKTASSRA</sequence>
<dbReference type="OrthoDB" id="417252at2759"/>
<dbReference type="PIRSF" id="PIRSF016255">
    <property type="entry name" value="eIF3e_su6"/>
    <property type="match status" value="1"/>
</dbReference>
<evidence type="ECO:0000256" key="3">
    <source>
        <dbReference type="ARBA" id="ARBA00022917"/>
    </source>
</evidence>
<keyword evidence="1 4" id="KW-0963">Cytoplasm</keyword>
<comment type="function">
    <text evidence="4">Component of the eukaryotic translation initiation factor 3 (eIF-3) complex, which is involved in protein synthesis of a specialized repertoire of mRNAs and, together with other initiation factors, stimulates binding of mRNA and methionyl-tRNAi to the 40S ribosome. The eIF-3 complex specifically targets and initiates translation of a subset of mRNAs involved in cell proliferation.</text>
</comment>
<dbReference type="SUPFAM" id="SSF46785">
    <property type="entry name" value="Winged helix' DNA-binding domain"/>
    <property type="match status" value="1"/>
</dbReference>
<dbReference type="GO" id="GO:0003743">
    <property type="term" value="F:translation initiation factor activity"/>
    <property type="evidence" value="ECO:0007669"/>
    <property type="project" value="UniProtKB-UniRule"/>
</dbReference>
<evidence type="ECO:0000256" key="4">
    <source>
        <dbReference type="HAMAP-Rule" id="MF_03004"/>
    </source>
</evidence>
<feature type="region of interest" description="Disordered" evidence="6">
    <location>
        <begin position="400"/>
        <end position="442"/>
    </location>
</feature>
<evidence type="ECO:0000313" key="8">
    <source>
        <dbReference type="EMBL" id="PVV00486.1"/>
    </source>
</evidence>
<gene>
    <name evidence="4" type="primary">INT6</name>
    <name evidence="8" type="ORF">BB560_005130</name>
</gene>
<evidence type="ECO:0000313" key="9">
    <source>
        <dbReference type="Proteomes" id="UP000245609"/>
    </source>
</evidence>
<comment type="subcellular location">
    <subcellularLocation>
        <location evidence="4 5">Cytoplasm</location>
    </subcellularLocation>
</comment>
<dbReference type="GO" id="GO:0071540">
    <property type="term" value="C:eukaryotic translation initiation factor 3 complex, eIF3e"/>
    <property type="evidence" value="ECO:0007669"/>
    <property type="project" value="UniProtKB-UniRule"/>
</dbReference>
<comment type="subunit">
    <text evidence="4 5">Component of the eukaryotic translation initiation factor 3 (eIF-3) complex.</text>
</comment>
<dbReference type="AlphaFoldDB" id="A0A2T9Z7B1"/>
<name>A0A2T9Z7B1_9FUNG</name>
<dbReference type="CDD" id="cd21378">
    <property type="entry name" value="eIF3E"/>
    <property type="match status" value="1"/>
</dbReference>
<feature type="domain" description="PCI" evidence="7">
    <location>
        <begin position="219"/>
        <end position="374"/>
    </location>
</feature>
<keyword evidence="2 4" id="KW-0396">Initiation factor</keyword>
<dbReference type="GO" id="GO:0001732">
    <property type="term" value="P:formation of cytoplasmic translation initiation complex"/>
    <property type="evidence" value="ECO:0007669"/>
    <property type="project" value="UniProtKB-UniRule"/>
</dbReference>
<dbReference type="EMBL" id="MBFS01001947">
    <property type="protein sequence ID" value="PVV00486.1"/>
    <property type="molecule type" value="Genomic_DNA"/>
</dbReference>
<dbReference type="PANTHER" id="PTHR10317">
    <property type="entry name" value="EUKARYOTIC TRANSLATION INITIATION FACTOR 3 SUBUNIT E"/>
    <property type="match status" value="1"/>
</dbReference>
<protein>
    <recommendedName>
        <fullName evidence="4 5">Eukaryotic translation initiation factor 3 subunit E</fullName>
        <shortName evidence="4">eIF3e</shortName>
    </recommendedName>
</protein>
<dbReference type="GO" id="GO:0016282">
    <property type="term" value="C:eukaryotic 43S preinitiation complex"/>
    <property type="evidence" value="ECO:0007669"/>
    <property type="project" value="UniProtKB-UniRule"/>
</dbReference>
<evidence type="ECO:0000259" key="7">
    <source>
        <dbReference type="PROSITE" id="PS50250"/>
    </source>
</evidence>
<dbReference type="InterPro" id="IPR000717">
    <property type="entry name" value="PCI_dom"/>
</dbReference>
<dbReference type="Pfam" id="PF01399">
    <property type="entry name" value="PCI"/>
    <property type="match status" value="1"/>
</dbReference>
<feature type="compositionally biased region" description="Basic residues" evidence="6">
    <location>
        <begin position="433"/>
        <end position="442"/>
    </location>
</feature>
<dbReference type="Pfam" id="PF09440">
    <property type="entry name" value="eIF3_N"/>
    <property type="match status" value="1"/>
</dbReference>
<dbReference type="Proteomes" id="UP000245609">
    <property type="component" value="Unassembled WGS sequence"/>
</dbReference>
<evidence type="ECO:0000256" key="2">
    <source>
        <dbReference type="ARBA" id="ARBA00022540"/>
    </source>
</evidence>
<dbReference type="GO" id="GO:0033290">
    <property type="term" value="C:eukaryotic 48S preinitiation complex"/>
    <property type="evidence" value="ECO:0007669"/>
    <property type="project" value="UniProtKB-UniRule"/>
</dbReference>
<dbReference type="SMART" id="SM01186">
    <property type="entry name" value="eIF3_N"/>
    <property type="match status" value="1"/>
</dbReference>
<dbReference type="InterPro" id="IPR019010">
    <property type="entry name" value="eIF3e_N"/>
</dbReference>
<comment type="similarity">
    <text evidence="4 5">Belongs to the eIF-3 subunit E family.</text>
</comment>
<dbReference type="InterPro" id="IPR036388">
    <property type="entry name" value="WH-like_DNA-bd_sf"/>
</dbReference>
<evidence type="ECO:0000256" key="6">
    <source>
        <dbReference type="SAM" id="MobiDB-lite"/>
    </source>
</evidence>
<comment type="caution">
    <text evidence="8">The sequence shown here is derived from an EMBL/GenBank/DDBJ whole genome shotgun (WGS) entry which is preliminary data.</text>
</comment>
<dbReference type="PROSITE" id="PS50250">
    <property type="entry name" value="PCI"/>
    <property type="match status" value="1"/>
</dbReference>
<proteinExistence type="inferred from homology"/>
<dbReference type="HAMAP" id="MF_03004">
    <property type="entry name" value="eIF3e"/>
    <property type="match status" value="1"/>
</dbReference>
<dbReference type="STRING" id="133381.A0A2T9Z7B1"/>
<feature type="compositionally biased region" description="Low complexity" evidence="6">
    <location>
        <begin position="414"/>
        <end position="432"/>
    </location>
</feature>
<accession>A0A2T9Z7B1</accession>
<evidence type="ECO:0000256" key="1">
    <source>
        <dbReference type="ARBA" id="ARBA00022490"/>
    </source>
</evidence>
<evidence type="ECO:0000256" key="5">
    <source>
        <dbReference type="PIRNR" id="PIRNR016255"/>
    </source>
</evidence>
<keyword evidence="3 4" id="KW-0648">Protein biosynthesis</keyword>
<keyword evidence="9" id="KW-1185">Reference proteome</keyword>
<dbReference type="InterPro" id="IPR036390">
    <property type="entry name" value="WH_DNA-bd_sf"/>
</dbReference>
<dbReference type="InterPro" id="IPR016650">
    <property type="entry name" value="eIF3e"/>
</dbReference>